<dbReference type="Gene3D" id="3.40.630.30">
    <property type="match status" value="1"/>
</dbReference>
<dbReference type="PROSITE" id="PS51186">
    <property type="entry name" value="GNAT"/>
    <property type="match status" value="1"/>
</dbReference>
<sequence>MAVERSPGHDAFINRWTEAEHGAALAGPSHAYLVALGAGSAPAGFAILSDLTDAHGNTCLKRVAMAEPGRGLGARFLRAVADHAFTGTAAHRLWLHVLASNARARHVYAALGFAEEGRLRGAHLGPGGERTDLLLLSFLRAEWEAGREAPVNGARGD</sequence>
<reference evidence="2 3" key="1">
    <citation type="submission" date="2020-08" db="EMBL/GenBank/DDBJ databases">
        <title>Genomic Encyclopedia of Type Strains, Phase IV (KMG-IV): sequencing the most valuable type-strain genomes for metagenomic binning, comparative biology and taxonomic classification.</title>
        <authorList>
            <person name="Goeker M."/>
        </authorList>
    </citation>
    <scope>NUCLEOTIDE SEQUENCE [LARGE SCALE GENOMIC DNA]</scope>
    <source>
        <strain evidence="2 3">DSM 25622</strain>
    </source>
</reference>
<evidence type="ECO:0000259" key="1">
    <source>
        <dbReference type="PROSITE" id="PS51186"/>
    </source>
</evidence>
<dbReference type="SUPFAM" id="SSF55729">
    <property type="entry name" value="Acyl-CoA N-acyltransferases (Nat)"/>
    <property type="match status" value="1"/>
</dbReference>
<organism evidence="2 3">
    <name type="scientific">Muricoccus pecuniae</name>
    <dbReference type="NCBI Taxonomy" id="693023"/>
    <lineage>
        <taxon>Bacteria</taxon>
        <taxon>Pseudomonadati</taxon>
        <taxon>Pseudomonadota</taxon>
        <taxon>Alphaproteobacteria</taxon>
        <taxon>Acetobacterales</taxon>
        <taxon>Roseomonadaceae</taxon>
        <taxon>Muricoccus</taxon>
    </lineage>
</organism>
<dbReference type="GO" id="GO:0016747">
    <property type="term" value="F:acyltransferase activity, transferring groups other than amino-acyl groups"/>
    <property type="evidence" value="ECO:0007669"/>
    <property type="project" value="InterPro"/>
</dbReference>
<dbReference type="EMBL" id="JACIJD010000003">
    <property type="protein sequence ID" value="MBB5692889.1"/>
    <property type="molecule type" value="Genomic_DNA"/>
</dbReference>
<dbReference type="PANTHER" id="PTHR43415">
    <property type="entry name" value="SPERMIDINE N(1)-ACETYLTRANSFERASE"/>
    <property type="match status" value="1"/>
</dbReference>
<dbReference type="RefSeq" id="WP_184514340.1">
    <property type="nucleotide sequence ID" value="NZ_JACIJD010000003.1"/>
</dbReference>
<dbReference type="Proteomes" id="UP000580654">
    <property type="component" value="Unassembled WGS sequence"/>
</dbReference>
<keyword evidence="2" id="KW-0808">Transferase</keyword>
<dbReference type="InterPro" id="IPR000182">
    <property type="entry name" value="GNAT_dom"/>
</dbReference>
<dbReference type="AlphaFoldDB" id="A0A840Y255"/>
<gene>
    <name evidence="2" type="ORF">FHS87_000908</name>
</gene>
<accession>A0A840Y255</accession>
<comment type="caution">
    <text evidence="2">The sequence shown here is derived from an EMBL/GenBank/DDBJ whole genome shotgun (WGS) entry which is preliminary data.</text>
</comment>
<evidence type="ECO:0000313" key="3">
    <source>
        <dbReference type="Proteomes" id="UP000580654"/>
    </source>
</evidence>
<proteinExistence type="predicted"/>
<feature type="domain" description="N-acetyltransferase" evidence="1">
    <location>
        <begin position="1"/>
        <end position="140"/>
    </location>
</feature>
<dbReference type="Pfam" id="PF00583">
    <property type="entry name" value="Acetyltransf_1"/>
    <property type="match status" value="1"/>
</dbReference>
<evidence type="ECO:0000313" key="2">
    <source>
        <dbReference type="EMBL" id="MBB5692889.1"/>
    </source>
</evidence>
<dbReference type="PANTHER" id="PTHR43415:SF3">
    <property type="entry name" value="GNAT-FAMILY ACETYLTRANSFERASE"/>
    <property type="match status" value="1"/>
</dbReference>
<keyword evidence="3" id="KW-1185">Reference proteome</keyword>
<protein>
    <submittedName>
        <fullName evidence="2">RimJ/RimL family protein N-acetyltransferase</fullName>
    </submittedName>
</protein>
<name>A0A840Y255_9PROT</name>
<dbReference type="InterPro" id="IPR016181">
    <property type="entry name" value="Acyl_CoA_acyltransferase"/>
</dbReference>